<gene>
    <name evidence="2" type="ORF">llap_2911</name>
</gene>
<evidence type="ECO:0000313" key="2">
    <source>
        <dbReference type="EMBL" id="PKU46827.1"/>
    </source>
</evidence>
<sequence length="77" mass="8966">MARDIKGNKKNDCEYASDKRKETGELVTQDMKKTEVLNDIFASVFTFKSSNHTTQVAEDKGRDYENEKRVKIKYETI</sequence>
<keyword evidence="3" id="KW-1185">Reference proteome</keyword>
<feature type="region of interest" description="Disordered" evidence="1">
    <location>
        <begin position="1"/>
        <end position="21"/>
    </location>
</feature>
<dbReference type="AlphaFoldDB" id="A0A2I0UL96"/>
<accession>A0A2I0UL96</accession>
<dbReference type="EMBL" id="KZ505697">
    <property type="protein sequence ID" value="PKU46827.1"/>
    <property type="molecule type" value="Genomic_DNA"/>
</dbReference>
<organism evidence="2 3">
    <name type="scientific">Limosa lapponica baueri</name>
    <dbReference type="NCBI Taxonomy" id="1758121"/>
    <lineage>
        <taxon>Eukaryota</taxon>
        <taxon>Metazoa</taxon>
        <taxon>Chordata</taxon>
        <taxon>Craniata</taxon>
        <taxon>Vertebrata</taxon>
        <taxon>Euteleostomi</taxon>
        <taxon>Archelosauria</taxon>
        <taxon>Archosauria</taxon>
        <taxon>Dinosauria</taxon>
        <taxon>Saurischia</taxon>
        <taxon>Theropoda</taxon>
        <taxon>Coelurosauria</taxon>
        <taxon>Aves</taxon>
        <taxon>Neognathae</taxon>
        <taxon>Neoaves</taxon>
        <taxon>Charadriiformes</taxon>
        <taxon>Scolopacidae</taxon>
        <taxon>Limosa</taxon>
    </lineage>
</organism>
<evidence type="ECO:0000313" key="3">
    <source>
        <dbReference type="Proteomes" id="UP000233556"/>
    </source>
</evidence>
<reference evidence="3" key="1">
    <citation type="submission" date="2017-11" db="EMBL/GenBank/DDBJ databases">
        <authorList>
            <person name="Lima N.C."/>
            <person name="Parody-Merino A.M."/>
            <person name="Battley P.F."/>
            <person name="Fidler A.E."/>
            <person name="Prosdocimi F."/>
        </authorList>
    </citation>
    <scope>NUCLEOTIDE SEQUENCE [LARGE SCALE GENOMIC DNA]</scope>
</reference>
<proteinExistence type="predicted"/>
<dbReference type="OrthoDB" id="416454at2759"/>
<protein>
    <submittedName>
        <fullName evidence="2">Uncharacterized protein</fullName>
    </submittedName>
</protein>
<reference evidence="3" key="2">
    <citation type="submission" date="2017-12" db="EMBL/GenBank/DDBJ databases">
        <title>Genome sequence of the Bar-tailed Godwit (Limosa lapponica baueri).</title>
        <authorList>
            <person name="Lima N.C.B."/>
            <person name="Parody-Merino A.M."/>
            <person name="Battley P.F."/>
            <person name="Fidler A.E."/>
            <person name="Prosdocimi F."/>
        </authorList>
    </citation>
    <scope>NUCLEOTIDE SEQUENCE [LARGE SCALE GENOMIC DNA]</scope>
</reference>
<dbReference type="Proteomes" id="UP000233556">
    <property type="component" value="Unassembled WGS sequence"/>
</dbReference>
<evidence type="ECO:0000256" key="1">
    <source>
        <dbReference type="SAM" id="MobiDB-lite"/>
    </source>
</evidence>
<name>A0A2I0UL96_LIMLA</name>